<dbReference type="RefSeq" id="XP_033460592.1">
    <property type="nucleotide sequence ID" value="XM_033601279.1"/>
</dbReference>
<sequence length="72" mass="8011">MADLPPDPYLALGVARDADSAAIKSAYRKLVLKCHPDKVPDPSAKQAAADRFHIIQTSYERLIDDKARARYD</sequence>
<reference evidence="3" key="2">
    <citation type="submission" date="2020-04" db="EMBL/GenBank/DDBJ databases">
        <authorList>
            <consortium name="NCBI Genome Project"/>
        </authorList>
    </citation>
    <scope>NUCLEOTIDE SEQUENCE</scope>
    <source>
        <strain evidence="3">CBS 342.82</strain>
    </source>
</reference>
<dbReference type="PRINTS" id="PR00625">
    <property type="entry name" value="JDOMAIN"/>
</dbReference>
<evidence type="ECO:0000313" key="2">
    <source>
        <dbReference type="Proteomes" id="UP000504637"/>
    </source>
</evidence>
<feature type="domain" description="J" evidence="1">
    <location>
        <begin position="7"/>
        <end position="72"/>
    </location>
</feature>
<dbReference type="InterPro" id="IPR050817">
    <property type="entry name" value="DjlA_DnaK_co-chaperone"/>
</dbReference>
<reference evidence="3" key="1">
    <citation type="submission" date="2020-01" db="EMBL/GenBank/DDBJ databases">
        <authorList>
            <consortium name="DOE Joint Genome Institute"/>
            <person name="Haridas S."/>
            <person name="Albert R."/>
            <person name="Binder M."/>
            <person name="Bloem J."/>
            <person name="Labutti K."/>
            <person name="Salamov A."/>
            <person name="Andreopoulos B."/>
            <person name="Baker S.E."/>
            <person name="Barry K."/>
            <person name="Bills G."/>
            <person name="Bluhm B.H."/>
            <person name="Cannon C."/>
            <person name="Castanera R."/>
            <person name="Culley D.E."/>
            <person name="Daum C."/>
            <person name="Ezra D."/>
            <person name="Gonzalez J.B."/>
            <person name="Henrissat B."/>
            <person name="Kuo A."/>
            <person name="Liang C."/>
            <person name="Lipzen A."/>
            <person name="Lutzoni F."/>
            <person name="Magnuson J."/>
            <person name="Mondo S."/>
            <person name="Nolan M."/>
            <person name="Ohm R."/>
            <person name="Pangilinan J."/>
            <person name="Park H.-J."/>
            <person name="Ramirez L."/>
            <person name="Alfaro M."/>
            <person name="Sun H."/>
            <person name="Tritt A."/>
            <person name="Yoshinaga Y."/>
            <person name="Zwiers L.-H."/>
            <person name="Turgeon B.G."/>
            <person name="Goodwin S.B."/>
            <person name="Spatafora J.W."/>
            <person name="Crous P.W."/>
            <person name="Grigoriev I.V."/>
        </authorList>
    </citation>
    <scope>NUCLEOTIDE SEQUENCE</scope>
    <source>
        <strain evidence="3">CBS 342.82</strain>
    </source>
</reference>
<dbReference type="PROSITE" id="PS50076">
    <property type="entry name" value="DNAJ_2"/>
    <property type="match status" value="1"/>
</dbReference>
<dbReference type="CDD" id="cd06257">
    <property type="entry name" value="DnaJ"/>
    <property type="match status" value="1"/>
</dbReference>
<keyword evidence="2" id="KW-1185">Reference proteome</keyword>
<dbReference type="OrthoDB" id="10250354at2759"/>
<organism evidence="3">
    <name type="scientific">Dissoconium aciculare CBS 342.82</name>
    <dbReference type="NCBI Taxonomy" id="1314786"/>
    <lineage>
        <taxon>Eukaryota</taxon>
        <taxon>Fungi</taxon>
        <taxon>Dikarya</taxon>
        <taxon>Ascomycota</taxon>
        <taxon>Pezizomycotina</taxon>
        <taxon>Dothideomycetes</taxon>
        <taxon>Dothideomycetidae</taxon>
        <taxon>Mycosphaerellales</taxon>
        <taxon>Dissoconiaceae</taxon>
        <taxon>Dissoconium</taxon>
    </lineage>
</organism>
<dbReference type="AlphaFoldDB" id="A0A6J3M678"/>
<proteinExistence type="predicted"/>
<dbReference type="PANTHER" id="PTHR24074">
    <property type="entry name" value="CO-CHAPERONE PROTEIN DJLA"/>
    <property type="match status" value="1"/>
</dbReference>
<dbReference type="InterPro" id="IPR018253">
    <property type="entry name" value="DnaJ_domain_CS"/>
</dbReference>
<dbReference type="SMART" id="SM00271">
    <property type="entry name" value="DnaJ"/>
    <property type="match status" value="1"/>
</dbReference>
<name>A0A6J3M678_9PEZI</name>
<gene>
    <name evidence="3" type="ORF">K489DRAFT_318003</name>
</gene>
<dbReference type="SUPFAM" id="SSF46565">
    <property type="entry name" value="Chaperone J-domain"/>
    <property type="match status" value="1"/>
</dbReference>
<dbReference type="Gene3D" id="1.10.287.110">
    <property type="entry name" value="DnaJ domain"/>
    <property type="match status" value="1"/>
</dbReference>
<protein>
    <submittedName>
        <fullName evidence="3">Heat shock protein DnaJ</fullName>
    </submittedName>
</protein>
<dbReference type="Pfam" id="PF00226">
    <property type="entry name" value="DnaJ"/>
    <property type="match status" value="1"/>
</dbReference>
<dbReference type="PROSITE" id="PS00636">
    <property type="entry name" value="DNAJ_1"/>
    <property type="match status" value="1"/>
</dbReference>
<keyword evidence="3" id="KW-0346">Stress response</keyword>
<feature type="non-terminal residue" evidence="3">
    <location>
        <position position="72"/>
    </location>
</feature>
<evidence type="ECO:0000259" key="1">
    <source>
        <dbReference type="PROSITE" id="PS50076"/>
    </source>
</evidence>
<accession>A0A6J3M678</accession>
<reference evidence="3" key="3">
    <citation type="submission" date="2025-08" db="UniProtKB">
        <authorList>
            <consortium name="RefSeq"/>
        </authorList>
    </citation>
    <scope>IDENTIFICATION</scope>
    <source>
        <strain evidence="3">CBS 342.82</strain>
    </source>
</reference>
<dbReference type="GeneID" id="54359079"/>
<dbReference type="Proteomes" id="UP000504637">
    <property type="component" value="Unplaced"/>
</dbReference>
<evidence type="ECO:0000313" key="3">
    <source>
        <dbReference type="RefSeq" id="XP_033460592.1"/>
    </source>
</evidence>
<dbReference type="InterPro" id="IPR001623">
    <property type="entry name" value="DnaJ_domain"/>
</dbReference>
<dbReference type="InterPro" id="IPR036869">
    <property type="entry name" value="J_dom_sf"/>
</dbReference>